<evidence type="ECO:0000256" key="13">
    <source>
        <dbReference type="ARBA" id="ARBA00034617"/>
    </source>
</evidence>
<keyword evidence="21" id="KW-1185">Reference proteome</keyword>
<evidence type="ECO:0000256" key="17">
    <source>
        <dbReference type="SAM" id="MobiDB-lite"/>
    </source>
</evidence>
<evidence type="ECO:0000256" key="7">
    <source>
        <dbReference type="ARBA" id="ARBA00022839"/>
    </source>
</evidence>
<dbReference type="HAMAP" id="MF_01485">
    <property type="entry name" value="RecB"/>
    <property type="match status" value="1"/>
</dbReference>
<dbReference type="CDD" id="cd22352">
    <property type="entry name" value="RecB_C-like"/>
    <property type="match status" value="1"/>
</dbReference>
<feature type="binding site" evidence="15">
    <location>
        <position position="1070"/>
    </location>
    <ligand>
        <name>Mg(2+)</name>
        <dbReference type="ChEBI" id="CHEBI:18420"/>
    </ligand>
</feature>
<dbReference type="HOGENOM" id="CLU_001114_6_0_6"/>
<comment type="catalytic activity">
    <reaction evidence="14 15">
        <text>ATP + H2O = ADP + phosphate + H(+)</text>
        <dbReference type="Rhea" id="RHEA:13065"/>
        <dbReference type="ChEBI" id="CHEBI:15377"/>
        <dbReference type="ChEBI" id="CHEBI:15378"/>
        <dbReference type="ChEBI" id="CHEBI:30616"/>
        <dbReference type="ChEBI" id="CHEBI:43474"/>
        <dbReference type="ChEBI" id="CHEBI:456216"/>
        <dbReference type="EC" id="5.6.2.4"/>
    </reaction>
</comment>
<organism evidence="20 21">
    <name type="scientific">Thiocystis violascens (strain ATCC 17096 / DSM 198 / 6111)</name>
    <name type="common">Chromatium violascens</name>
    <dbReference type="NCBI Taxonomy" id="765911"/>
    <lineage>
        <taxon>Bacteria</taxon>
        <taxon>Pseudomonadati</taxon>
        <taxon>Pseudomonadota</taxon>
        <taxon>Gammaproteobacteria</taxon>
        <taxon>Chromatiales</taxon>
        <taxon>Chromatiaceae</taxon>
        <taxon>Thiocystis</taxon>
    </lineage>
</organism>
<keyword evidence="1 15" id="KW-0540">Nuclease</keyword>
<dbReference type="InterPro" id="IPR011604">
    <property type="entry name" value="PDDEXK-like_dom_sf"/>
</dbReference>
<dbReference type="RefSeq" id="WP_014778441.1">
    <property type="nucleotide sequence ID" value="NC_018012.1"/>
</dbReference>
<feature type="binding site" evidence="16">
    <location>
        <begin position="20"/>
        <end position="27"/>
    </location>
    <ligand>
        <name>ATP</name>
        <dbReference type="ChEBI" id="CHEBI:30616"/>
    </ligand>
</feature>
<evidence type="ECO:0000256" key="12">
    <source>
        <dbReference type="ARBA" id="ARBA00023235"/>
    </source>
</evidence>
<evidence type="ECO:0000256" key="9">
    <source>
        <dbReference type="ARBA" id="ARBA00022842"/>
    </source>
</evidence>
<evidence type="ECO:0000256" key="4">
    <source>
        <dbReference type="ARBA" id="ARBA00022763"/>
    </source>
</evidence>
<dbReference type="GO" id="GO:0016887">
    <property type="term" value="F:ATP hydrolysis activity"/>
    <property type="evidence" value="ECO:0007669"/>
    <property type="project" value="RHEA"/>
</dbReference>
<comment type="domain">
    <text evidence="15">The N-terminal DNA-binding domain is a ssDNA-dependent ATPase and has ATP-dependent 3'-5' helicase function. This domain interacts with RecC.</text>
</comment>
<feature type="compositionally biased region" description="Polar residues" evidence="17">
    <location>
        <begin position="837"/>
        <end position="846"/>
    </location>
</feature>
<dbReference type="GO" id="GO:0043138">
    <property type="term" value="F:3'-5' DNA helicase activity"/>
    <property type="evidence" value="ECO:0007669"/>
    <property type="project" value="UniProtKB-UniRule"/>
</dbReference>
<gene>
    <name evidence="15" type="primary">recB</name>
    <name evidence="20" type="ordered locus">Thivi_2028</name>
</gene>
<feature type="active site" description="For nuclease activity" evidence="15">
    <location>
        <position position="1221"/>
    </location>
</feature>
<comment type="similarity">
    <text evidence="15">Belongs to the helicase family. UvrD subfamily.</text>
</comment>
<feature type="region of interest" description="Nuclease activity, interacts with RecD and RecA" evidence="15">
    <location>
        <begin position="978"/>
        <end position="1327"/>
    </location>
</feature>
<dbReference type="Gene3D" id="1.10.3170.10">
    <property type="entry name" value="Recbcd, chain B, domain 2"/>
    <property type="match status" value="1"/>
</dbReference>
<dbReference type="InterPro" id="IPR038726">
    <property type="entry name" value="PDDEXK_AddAB-type"/>
</dbReference>
<dbReference type="PROSITE" id="PS51198">
    <property type="entry name" value="UVRD_HELICASE_ATP_BIND"/>
    <property type="match status" value="1"/>
</dbReference>
<name>I3YAG7_THIV6</name>
<dbReference type="PROSITE" id="PS51217">
    <property type="entry name" value="UVRD_HELICASE_CTER"/>
    <property type="match status" value="1"/>
</dbReference>
<evidence type="ECO:0000313" key="20">
    <source>
        <dbReference type="EMBL" id="AFL73985.1"/>
    </source>
</evidence>
<keyword evidence="5 15" id="KW-0378">Hydrolase</keyword>
<dbReference type="InterPro" id="IPR011335">
    <property type="entry name" value="Restrct_endonuc-II-like"/>
</dbReference>
<dbReference type="Pfam" id="PF00580">
    <property type="entry name" value="UvrD-helicase"/>
    <property type="match status" value="1"/>
</dbReference>
<evidence type="ECO:0000256" key="1">
    <source>
        <dbReference type="ARBA" id="ARBA00022722"/>
    </source>
</evidence>
<dbReference type="SUPFAM" id="SSF52980">
    <property type="entry name" value="Restriction endonuclease-like"/>
    <property type="match status" value="1"/>
</dbReference>
<dbReference type="Gene3D" id="3.40.50.300">
    <property type="entry name" value="P-loop containing nucleotide triphosphate hydrolases"/>
    <property type="match status" value="2"/>
</dbReference>
<dbReference type="GO" id="GO:0005829">
    <property type="term" value="C:cytosol"/>
    <property type="evidence" value="ECO:0007669"/>
    <property type="project" value="TreeGrafter"/>
</dbReference>
<keyword evidence="11 15" id="KW-0234">DNA repair</keyword>
<evidence type="ECO:0000256" key="15">
    <source>
        <dbReference type="HAMAP-Rule" id="MF_01485"/>
    </source>
</evidence>
<dbReference type="GO" id="GO:0003677">
    <property type="term" value="F:DNA binding"/>
    <property type="evidence" value="ECO:0007669"/>
    <property type="project" value="UniProtKB-UniRule"/>
</dbReference>
<dbReference type="GO" id="GO:0009338">
    <property type="term" value="C:exodeoxyribonuclease V complex"/>
    <property type="evidence" value="ECO:0007669"/>
    <property type="project" value="TreeGrafter"/>
</dbReference>
<keyword evidence="7 15" id="KW-0269">Exonuclease</keyword>
<dbReference type="GO" id="GO:0000287">
    <property type="term" value="F:magnesium ion binding"/>
    <property type="evidence" value="ECO:0007669"/>
    <property type="project" value="UniProtKB-UniRule"/>
</dbReference>
<feature type="domain" description="UvrD-like helicase C-terminal" evidence="19">
    <location>
        <begin position="539"/>
        <end position="804"/>
    </location>
</feature>
<proteinExistence type="inferred from homology"/>
<dbReference type="Gene3D" id="1.10.486.10">
    <property type="entry name" value="PCRA, domain 4"/>
    <property type="match status" value="1"/>
</dbReference>
<dbReference type="GO" id="GO:0005524">
    <property type="term" value="F:ATP binding"/>
    <property type="evidence" value="ECO:0007669"/>
    <property type="project" value="UniProtKB-UniRule"/>
</dbReference>
<comment type="catalytic activity">
    <reaction evidence="15">
        <text>Exonucleolytic cleavage (in the presence of ATP) in either 5'- to 3'- or 3'- to 5'-direction to yield 5'-phosphooligonucleotides.</text>
        <dbReference type="EC" id="3.1.11.5"/>
    </reaction>
</comment>
<evidence type="ECO:0000256" key="8">
    <source>
        <dbReference type="ARBA" id="ARBA00022840"/>
    </source>
</evidence>
<dbReference type="EC" id="5.6.2.4" evidence="15"/>
<dbReference type="PANTHER" id="PTHR11070:SF23">
    <property type="entry name" value="RECBCD ENZYME SUBUNIT RECB"/>
    <property type="match status" value="1"/>
</dbReference>
<dbReference type="NCBIfam" id="TIGR00609">
    <property type="entry name" value="recB"/>
    <property type="match status" value="1"/>
</dbReference>
<comment type="catalytic activity">
    <reaction evidence="13 15">
        <text>Couples ATP hydrolysis with the unwinding of duplex DNA by translocating in the 3'-5' direction.</text>
        <dbReference type="EC" id="5.6.2.4"/>
    </reaction>
</comment>
<evidence type="ECO:0000256" key="16">
    <source>
        <dbReference type="PROSITE-ProRule" id="PRU00560"/>
    </source>
</evidence>
<dbReference type="eggNOG" id="COG1074">
    <property type="taxonomic scope" value="Bacteria"/>
</dbReference>
<feature type="domain" description="UvrD-like helicase ATP-binding" evidence="18">
    <location>
        <begin position="1"/>
        <end position="502"/>
    </location>
</feature>
<evidence type="ECO:0000256" key="6">
    <source>
        <dbReference type="ARBA" id="ARBA00022806"/>
    </source>
</evidence>
<dbReference type="InterPro" id="IPR000212">
    <property type="entry name" value="DNA_helicase_UvrD/REP"/>
</dbReference>
<keyword evidence="9 15" id="KW-0460">Magnesium</keyword>
<feature type="region of interest" description="Disordered" evidence="17">
    <location>
        <begin position="830"/>
        <end position="849"/>
    </location>
</feature>
<keyword evidence="12 15" id="KW-0413">Isomerase</keyword>
<dbReference type="GO" id="GO:0000724">
    <property type="term" value="P:double-strand break repair via homologous recombination"/>
    <property type="evidence" value="ECO:0007669"/>
    <property type="project" value="UniProtKB-UniRule"/>
</dbReference>
<comment type="function">
    <text evidence="15">A helicase/nuclease that prepares dsDNA breaks (DSB) for recombinational DNA repair. Binds to DSBs and unwinds DNA via a highly rapid and processive ATP-dependent bidirectional helicase activity. Unwinds dsDNA until it encounters a Chi (crossover hotspot instigator) sequence from the 3' direction. Cuts ssDNA a few nucleotides 3' to the Chi site. The properties and activities of the enzyme are changed at Chi. The Chi-altered holoenzyme produces a long 3'-ssDNA overhang and facilitates RecA-binding to the ssDNA for homologous DNA recombination and repair. Holoenzyme degrades any linearized DNA that is unable to undergo homologous recombination. In the holoenzyme this subunit contributes ATPase, 3'-5' helicase, exonuclease activity and loads RecA onto ssDNA.</text>
</comment>
<evidence type="ECO:0000259" key="18">
    <source>
        <dbReference type="PROSITE" id="PS51198"/>
    </source>
</evidence>
<feature type="region of interest" description="Disordered" evidence="17">
    <location>
        <begin position="998"/>
        <end position="1021"/>
    </location>
</feature>
<dbReference type="Gene3D" id="3.90.320.10">
    <property type="match status" value="1"/>
</dbReference>
<evidence type="ECO:0000256" key="3">
    <source>
        <dbReference type="ARBA" id="ARBA00022741"/>
    </source>
</evidence>
<dbReference type="Pfam" id="PF12705">
    <property type="entry name" value="PDDEXK_1"/>
    <property type="match status" value="1"/>
</dbReference>
<comment type="miscellaneous">
    <text evidence="15">In the RecBCD complex, RecB has a slow 3'-5' helicase, an exonuclease activity and loads RecA onto ssDNA, RecD has a fast 5'-3' helicase activity, while RecC stimulates the ATPase and processivity of the RecB helicase and contributes to recognition of the Chi site.</text>
</comment>
<evidence type="ECO:0000259" key="19">
    <source>
        <dbReference type="PROSITE" id="PS51217"/>
    </source>
</evidence>
<comment type="subunit">
    <text evidence="15">Heterotrimer of RecB, RecC and RecD. All subunits contribute to DNA-binding. Interacts with RecA.</text>
</comment>
<dbReference type="EC" id="3.1.11.5" evidence="15"/>
<dbReference type="PANTHER" id="PTHR11070">
    <property type="entry name" value="UVRD / RECB / PCRA DNA HELICASE FAMILY MEMBER"/>
    <property type="match status" value="1"/>
</dbReference>
<dbReference type="GO" id="GO:0008854">
    <property type="term" value="F:exodeoxyribonuclease V activity"/>
    <property type="evidence" value="ECO:0007669"/>
    <property type="project" value="UniProtKB-EC"/>
</dbReference>
<keyword evidence="10 15" id="KW-0238">DNA-binding</keyword>
<dbReference type="SUPFAM" id="SSF52540">
    <property type="entry name" value="P-loop containing nucleoside triphosphate hydrolases"/>
    <property type="match status" value="1"/>
</dbReference>
<protein>
    <recommendedName>
        <fullName evidence="15">RecBCD enzyme subunit RecB</fullName>
        <ecNumber evidence="15">3.1.11.5</ecNumber>
        <ecNumber evidence="15">5.6.2.4</ecNumber>
    </recommendedName>
    <alternativeName>
        <fullName evidence="15">DNA 3'-5' helicase subunit RecB</fullName>
    </alternativeName>
    <alternativeName>
        <fullName evidence="15">Exonuclease V subunit RecB</fullName>
        <shortName evidence="15">ExoV subunit RecB</shortName>
    </alternativeName>
    <alternativeName>
        <fullName evidence="15">Helicase/nuclease RecBCD subunit RecB</fullName>
    </alternativeName>
</protein>
<feature type="compositionally biased region" description="Polar residues" evidence="17">
    <location>
        <begin position="998"/>
        <end position="1012"/>
    </location>
</feature>
<evidence type="ECO:0000313" key="21">
    <source>
        <dbReference type="Proteomes" id="UP000006062"/>
    </source>
</evidence>
<dbReference type="Pfam" id="PF13361">
    <property type="entry name" value="UvrD_C"/>
    <property type="match status" value="1"/>
</dbReference>
<comment type="cofactor">
    <cofactor evidence="15">
        <name>Mg(2+)</name>
        <dbReference type="ChEBI" id="CHEBI:18420"/>
    </cofactor>
    <text evidence="15">Binds 1 Mg(2+) ion per subunit.</text>
</comment>
<comment type="domain">
    <text evidence="15">The C-terminal domain has nuclease activity and interacts with RecD. It interacts with RecA, facilitating its loading onto ssDNA.</text>
</comment>
<evidence type="ECO:0000256" key="10">
    <source>
        <dbReference type="ARBA" id="ARBA00023125"/>
    </source>
</evidence>
<dbReference type="InterPro" id="IPR027417">
    <property type="entry name" value="P-loop_NTPase"/>
</dbReference>
<dbReference type="STRING" id="765911.Thivi_2028"/>
<dbReference type="Proteomes" id="UP000006062">
    <property type="component" value="Chromosome"/>
</dbReference>
<evidence type="ECO:0000256" key="11">
    <source>
        <dbReference type="ARBA" id="ARBA00023204"/>
    </source>
</evidence>
<feature type="binding site" evidence="15">
    <location>
        <position position="1221"/>
    </location>
    <ligand>
        <name>Mg(2+)</name>
        <dbReference type="ChEBI" id="CHEBI:18420"/>
    </ligand>
</feature>
<dbReference type="OrthoDB" id="9810135at2"/>
<keyword evidence="2 15" id="KW-0479">Metal-binding</keyword>
<feature type="binding site" evidence="15">
    <location>
        <position position="1208"/>
    </location>
    <ligand>
        <name>Mg(2+)</name>
        <dbReference type="ChEBI" id="CHEBI:18420"/>
    </ligand>
</feature>
<dbReference type="InterPro" id="IPR014016">
    <property type="entry name" value="UvrD-like_ATP-bd"/>
</dbReference>
<evidence type="ECO:0000256" key="2">
    <source>
        <dbReference type="ARBA" id="ARBA00022723"/>
    </source>
</evidence>
<feature type="region of interest" description="DNA-binding and helicase activity, interacts with RecC" evidence="15">
    <location>
        <begin position="1"/>
        <end position="943"/>
    </location>
</feature>
<keyword evidence="6 15" id="KW-0347">Helicase</keyword>
<dbReference type="EMBL" id="CP003154">
    <property type="protein sequence ID" value="AFL73985.1"/>
    <property type="molecule type" value="Genomic_DNA"/>
</dbReference>
<keyword evidence="4 15" id="KW-0227">DNA damage</keyword>
<sequence length="1327" mass="148476">MSQRLDPLAFPLRGSRLVEASAGTGKTFTLALLYTRLVLGHGGEGMAFERPLTPPEILVVTFTDAATKELRDRIRQRLVEAAVCFEAAPDTAPKTQHGENPLHDLRVTYAPQDWPGCARRLRLAAEWMDEAMISTIHGWCYRMLQEHAFDTRGLFDRELITDQTDLLAEVTRDYWRVHFYSLPPAQVRCVLDVVKSPDALRGKLATWLQRREAILSYKGEPLRVDSLDAPLARYCQWLDQRDGVEAERQRLDAERAVLELAARDLWRADRETLETHLRELRPHLNGTTHESTHADKFDALLADIAAWSEGGAAPTKLKTFGQGAFKFKKTAKVTTEMTHPAFRSIADWQAAGAKPPLPEEPEPSFEACLIAHAARWVGRELERRLLVQAEMGFDDLLRQLDAALNPSEAGDGGHAQRLAETIRRQFPVALIDEFQDTDPVQYRIFDRIYQVAEPPEDTALIMIGDPKQAIYGFRGADIHTYLDARRATAGRHYTLGVNYRSTEPMVDACNRLFQQAEMQARGAFRFKTDTEHPIPYQTVEASGRAERLILDGQAATALTFWTLDNGPDPISPDDYRRRMAETTATRIVDWLRQAEAGQAGFEHEGERRPLCPRDIAILVRTGTEAAAMREALAARRVHSVYLSDRESVFQTQEAGDLLHWLRACAAPTDETLVRAALGTNTLAVPLEQLAQLQRDELAWEAQIERFRGYRQVWRRQGVLAMLRRLMQDVALPARLLGRGNGERILTNLLHLAEWLQQSATALDGEQALIRHLSEHVGASGDEFIQRLESDAERVRIVTIHKAKGLEYPLVLLPFICSWRAVDGHTRQVPYRAAPSTPLGTAPSTPLRTGPRTLLELAPKARFGEAWAAADDARLSEDMRLLYVAVTRARHALWLGIAPLKSGNAKKPQLEKSAIGHVLNGGKPFETPEDILEALARLRGDCASMRIELAPSSSVTRLAPVSAVALEPARRAPKTRPPPWWIASYSSLRIVARDETGSEEATSALLSDQSQGSEPGPSVETATQETAMEEIHQTIRAADADDLGSARSAKPLKDRHLHAFPRGSRQGTFLHGILEWASDQRARDDRGLGLRGYAATAQARTLRLEMLGQRCNLRGLTAWIEPLDAWLADFLVRPWVLDGLPDADGQPPTLALCDLAPEQIQVEMEFWLESRAVQTQTLDRLVQTHCLAGYPRPGIGANRLNGMLKGFIDLVFEHQGRYYVADWKSNWLGPDDAAYTPEAMREAILNARYDLQYVLYLLALHRQLRARLPDYDYDRHVGGAVYVFLRGGYSASQGLFMDKPPRILIETLDRLFAGEKTAGETTAGREVA</sequence>
<reference evidence="20 21" key="1">
    <citation type="submission" date="2012-06" db="EMBL/GenBank/DDBJ databases">
        <title>Complete sequence of Thiocystis violascens DSM 198.</title>
        <authorList>
            <consortium name="US DOE Joint Genome Institute"/>
            <person name="Lucas S."/>
            <person name="Han J."/>
            <person name="Lapidus A."/>
            <person name="Cheng J.-F."/>
            <person name="Goodwin L."/>
            <person name="Pitluck S."/>
            <person name="Peters L."/>
            <person name="Ovchinnikova G."/>
            <person name="Teshima H."/>
            <person name="Detter J.C."/>
            <person name="Han C."/>
            <person name="Tapia R."/>
            <person name="Land M."/>
            <person name="Hauser L."/>
            <person name="Kyrpides N."/>
            <person name="Ivanova N."/>
            <person name="Pagani I."/>
            <person name="Vogl K."/>
            <person name="Liu Z."/>
            <person name="Frigaard N.-U."/>
            <person name="Bryant D."/>
            <person name="Woyke T."/>
        </authorList>
    </citation>
    <scope>NUCLEOTIDE SEQUENCE [LARGE SCALE GENOMIC DNA]</scope>
    <source>
        <strain evidence="21">ATCC 17096 / DSM 198 / 6111</strain>
    </source>
</reference>
<dbReference type="InterPro" id="IPR014017">
    <property type="entry name" value="DNA_helicase_UvrD-like_C"/>
</dbReference>
<accession>I3YAG7</accession>
<dbReference type="KEGG" id="tvi:Thivi_2028"/>
<evidence type="ECO:0000256" key="14">
    <source>
        <dbReference type="ARBA" id="ARBA00048988"/>
    </source>
</evidence>
<dbReference type="InterPro" id="IPR004586">
    <property type="entry name" value="RecB"/>
</dbReference>
<keyword evidence="8 15" id="KW-0067">ATP-binding</keyword>
<keyword evidence="3 15" id="KW-0547">Nucleotide-binding</keyword>
<evidence type="ECO:0000256" key="5">
    <source>
        <dbReference type="ARBA" id="ARBA00022801"/>
    </source>
</evidence>